<protein>
    <submittedName>
        <fullName evidence="6">Site-specific recombinase</fullName>
    </submittedName>
</protein>
<comment type="subcellular location">
    <subcellularLocation>
        <location evidence="1">Membrane</location>
        <topology evidence="1">Multi-pass membrane protein</topology>
    </subcellularLocation>
</comment>
<dbReference type="InterPro" id="IPR023271">
    <property type="entry name" value="Aquaporin-like"/>
</dbReference>
<dbReference type="Pfam" id="PF10136">
    <property type="entry name" value="SpecificRecomb"/>
    <property type="match status" value="1"/>
</dbReference>
<accession>A0ABY0IQ66</accession>
<dbReference type="RefSeq" id="WP_130458398.1">
    <property type="nucleotide sequence ID" value="NZ_SHKM01000001.1"/>
</dbReference>
<feature type="transmembrane region" description="Helical" evidence="5">
    <location>
        <begin position="384"/>
        <end position="405"/>
    </location>
</feature>
<dbReference type="Proteomes" id="UP000292136">
    <property type="component" value="Unassembled WGS sequence"/>
</dbReference>
<dbReference type="EMBL" id="SHKM01000001">
    <property type="protein sequence ID" value="RZT89713.1"/>
    <property type="molecule type" value="Genomic_DNA"/>
</dbReference>
<feature type="transmembrane region" description="Helical" evidence="5">
    <location>
        <begin position="352"/>
        <end position="372"/>
    </location>
</feature>
<sequence length="691" mass="75976">MTRSLSPLPLETLLQRLCDLAANPDGDLLPPLIELVDALRPADSDDTAAATQALHALCYLLQTRPELRDGLRLALLRLFAEKKQVSLYVDAGVFPNTGFFSETARRLSRTLLPDVVAPEYLKDVLGLLFPEPDDEVWVDGIADAEWLALFTLLDLGRSSVRGAPMAPALAQLLEGLLVISYRISAIGLEPELLRVEPSIENFESPFLAQNAEMLRFLKQFEQWWREPEFAAEDDRQLLVLFDQCRGIGDRIRNRAAREGTSLSLTFHLQRLRQHLERAEALLAVLRQLRQERCLQDALPALVTLFKQLVRAECRKNDLGTYWRQNMELLARRVTENAGRTGEHYITESRSEYFALLRSALLGGFVIAFMALIKLELAKLHLPPLTEALAFCLNYGLGFVLIHILHGTVATKQPAMTANAIAASIDEATGPGGNATPRNLDNLAGLVARTCRSQIAAIIGNVGLAIPMAMLIAFVLGSMGGTPFIGPEKAHHLLADVHPWHSGAILYAGVAGVCLFLAGLIAGYYDNLAAYNRIPQRLLQLEWPQRLFGEARMRRVAAYVENNLGALAGNFFFGFLLGGMTAIGVLFGLPVDIRHIAFSSAYLGYAAVALDFAAPWQELALAGLGVALVGMANLGVSFALALYVALKARQVSFAQGRRLIASLFARFRQAPREFLMPPRPQDTEESRDQPAG</sequence>
<reference evidence="6 7" key="1">
    <citation type="submission" date="2019-02" db="EMBL/GenBank/DDBJ databases">
        <title>Genomic Encyclopedia of Type Strains, Phase IV (KMG-IV): sequencing the most valuable type-strain genomes for metagenomic binning, comparative biology and taxonomic classification.</title>
        <authorList>
            <person name="Goeker M."/>
        </authorList>
    </citation>
    <scope>NUCLEOTIDE SEQUENCE [LARGE SCALE GENOMIC DNA]</scope>
    <source>
        <strain evidence="6 7">DSM 21223</strain>
    </source>
</reference>
<evidence type="ECO:0000256" key="5">
    <source>
        <dbReference type="SAM" id="Phobius"/>
    </source>
</evidence>
<feature type="transmembrane region" description="Helical" evidence="5">
    <location>
        <begin position="454"/>
        <end position="475"/>
    </location>
</feature>
<evidence type="ECO:0000256" key="2">
    <source>
        <dbReference type="ARBA" id="ARBA00022692"/>
    </source>
</evidence>
<feature type="transmembrane region" description="Helical" evidence="5">
    <location>
        <begin position="503"/>
        <end position="524"/>
    </location>
</feature>
<dbReference type="Gene3D" id="1.20.1080.10">
    <property type="entry name" value="Glycerol uptake facilitator protein"/>
    <property type="match status" value="1"/>
</dbReference>
<evidence type="ECO:0000256" key="4">
    <source>
        <dbReference type="ARBA" id="ARBA00023136"/>
    </source>
</evidence>
<proteinExistence type="predicted"/>
<keyword evidence="3 5" id="KW-1133">Transmembrane helix</keyword>
<organism evidence="6 7">
    <name type="scientific">Azospira oryzae</name>
    <dbReference type="NCBI Taxonomy" id="146939"/>
    <lineage>
        <taxon>Bacteria</taxon>
        <taxon>Pseudomonadati</taxon>
        <taxon>Pseudomonadota</taxon>
        <taxon>Betaproteobacteria</taxon>
        <taxon>Rhodocyclales</taxon>
        <taxon>Rhodocyclaceae</taxon>
        <taxon>Azospira</taxon>
    </lineage>
</organism>
<dbReference type="InterPro" id="IPR011385">
    <property type="entry name" value="Site-sp_rcmbase"/>
</dbReference>
<keyword evidence="2 5" id="KW-0812">Transmembrane</keyword>
<keyword evidence="7" id="KW-1185">Reference proteome</keyword>
<evidence type="ECO:0000313" key="6">
    <source>
        <dbReference type="EMBL" id="RZT89713.1"/>
    </source>
</evidence>
<gene>
    <name evidence="6" type="ORF">EV678_0506</name>
</gene>
<evidence type="ECO:0000256" key="3">
    <source>
        <dbReference type="ARBA" id="ARBA00022989"/>
    </source>
</evidence>
<dbReference type="PIRSF" id="PIRSF015380">
    <property type="entry name" value="Site-sp_rcmb"/>
    <property type="match status" value="1"/>
</dbReference>
<evidence type="ECO:0000256" key="1">
    <source>
        <dbReference type="ARBA" id="ARBA00004141"/>
    </source>
</evidence>
<feature type="transmembrane region" description="Helical" evidence="5">
    <location>
        <begin position="619"/>
        <end position="645"/>
    </location>
</feature>
<evidence type="ECO:0000313" key="7">
    <source>
        <dbReference type="Proteomes" id="UP000292136"/>
    </source>
</evidence>
<comment type="caution">
    <text evidence="6">The sequence shown here is derived from an EMBL/GenBank/DDBJ whole genome shotgun (WGS) entry which is preliminary data.</text>
</comment>
<keyword evidence="4 5" id="KW-0472">Membrane</keyword>
<feature type="transmembrane region" description="Helical" evidence="5">
    <location>
        <begin position="570"/>
        <end position="588"/>
    </location>
</feature>
<name>A0ABY0IQ66_9RHOO</name>